<proteinExistence type="predicted"/>
<dbReference type="SUPFAM" id="SSF47384">
    <property type="entry name" value="Homodimeric domain of signal transducing histidine kinase"/>
    <property type="match status" value="1"/>
</dbReference>
<comment type="catalytic activity">
    <reaction evidence="1">
        <text>ATP + protein L-histidine = ADP + protein N-phospho-L-histidine.</text>
        <dbReference type="EC" id="2.7.13.3"/>
    </reaction>
</comment>
<dbReference type="SMART" id="SM00388">
    <property type="entry name" value="HisKA"/>
    <property type="match status" value="1"/>
</dbReference>
<protein>
    <recommendedName>
        <fullName evidence="2">histidine kinase</fullName>
        <ecNumber evidence="2">2.7.13.3</ecNumber>
    </recommendedName>
</protein>
<dbReference type="InterPro" id="IPR035965">
    <property type="entry name" value="PAS-like_dom_sf"/>
</dbReference>
<reference evidence="4" key="1">
    <citation type="journal article" date="2020" name="mSystems">
        <title>Genome- and Community-Level Interaction Insights into Carbon Utilization and Element Cycling Functions of Hydrothermarchaeota in Hydrothermal Sediment.</title>
        <authorList>
            <person name="Zhou Z."/>
            <person name="Liu Y."/>
            <person name="Xu W."/>
            <person name="Pan J."/>
            <person name="Luo Z.H."/>
            <person name="Li M."/>
        </authorList>
    </citation>
    <scope>NUCLEOTIDE SEQUENCE [LARGE SCALE GENOMIC DNA]</scope>
    <source>
        <strain evidence="4">HyVt-456</strain>
    </source>
</reference>
<dbReference type="Pfam" id="PF00512">
    <property type="entry name" value="HisKA"/>
    <property type="match status" value="1"/>
</dbReference>
<feature type="domain" description="Signal transduction histidine kinase dimerisation/phosphoacceptor" evidence="3">
    <location>
        <begin position="163"/>
        <end position="225"/>
    </location>
</feature>
<dbReference type="SUPFAM" id="SSF55785">
    <property type="entry name" value="PYP-like sensor domain (PAS domain)"/>
    <property type="match status" value="1"/>
</dbReference>
<comment type="caution">
    <text evidence="4">The sequence shown here is derived from an EMBL/GenBank/DDBJ whole genome shotgun (WGS) entry which is preliminary data.</text>
</comment>
<dbReference type="Proteomes" id="UP000886005">
    <property type="component" value="Unassembled WGS sequence"/>
</dbReference>
<dbReference type="AlphaFoldDB" id="A0A7V1PW57"/>
<dbReference type="EMBL" id="DRLD01000312">
    <property type="protein sequence ID" value="HED11267.1"/>
    <property type="molecule type" value="Genomic_DNA"/>
</dbReference>
<evidence type="ECO:0000259" key="3">
    <source>
        <dbReference type="SMART" id="SM00388"/>
    </source>
</evidence>
<dbReference type="InterPro" id="IPR036097">
    <property type="entry name" value="HisK_dim/P_sf"/>
</dbReference>
<gene>
    <name evidence="4" type="ORF">ENJ10_11315</name>
</gene>
<accession>A0A7V1PW57</accession>
<dbReference type="InterPro" id="IPR000014">
    <property type="entry name" value="PAS"/>
</dbReference>
<evidence type="ECO:0000313" key="4">
    <source>
        <dbReference type="EMBL" id="HED11267.1"/>
    </source>
</evidence>
<dbReference type="Gene3D" id="1.10.287.130">
    <property type="match status" value="1"/>
</dbReference>
<feature type="non-terminal residue" evidence="4">
    <location>
        <position position="1"/>
    </location>
</feature>
<evidence type="ECO:0000256" key="1">
    <source>
        <dbReference type="ARBA" id="ARBA00000085"/>
    </source>
</evidence>
<dbReference type="GO" id="GO:0000155">
    <property type="term" value="F:phosphorelay sensor kinase activity"/>
    <property type="evidence" value="ECO:0007669"/>
    <property type="project" value="InterPro"/>
</dbReference>
<dbReference type="InterPro" id="IPR003661">
    <property type="entry name" value="HisK_dim/P_dom"/>
</dbReference>
<evidence type="ECO:0000256" key="2">
    <source>
        <dbReference type="ARBA" id="ARBA00012438"/>
    </source>
</evidence>
<name>A0A7V1PW57_CALAY</name>
<dbReference type="Gene3D" id="3.30.450.20">
    <property type="entry name" value="PAS domain"/>
    <property type="match status" value="1"/>
</dbReference>
<dbReference type="CDD" id="cd00082">
    <property type="entry name" value="HisKA"/>
    <property type="match status" value="1"/>
</dbReference>
<sequence>AITDVPDDKKALEVLKHGAQDFIDRSSINKSMLNRIIHYSIERLNYKSKLQKREEQLLTIAQNNHDGMVIVDREQRIHFTNPAAEAVLYAQGCTGTGGLFPWSLEEGNTFTRNISTGSQEAYLEIHISPISWNNEVMSLVTLRDISAGEKAKKLKKETEQLKMVKEMAAGIAHEFSQPLQVLSGTLEMMDVDGPTPQRIEKCKKMNQRIVGLVESLRDLTHICKRDYLDYKIMNIKASGEKPMPLQ</sequence>
<dbReference type="EC" id="2.7.13.3" evidence="2"/>
<organism evidence="4">
    <name type="scientific">Caldithrix abyssi</name>
    <dbReference type="NCBI Taxonomy" id="187145"/>
    <lineage>
        <taxon>Bacteria</taxon>
        <taxon>Pseudomonadati</taxon>
        <taxon>Calditrichota</taxon>
        <taxon>Calditrichia</taxon>
        <taxon>Calditrichales</taxon>
        <taxon>Calditrichaceae</taxon>
        <taxon>Caldithrix</taxon>
    </lineage>
</organism>
<dbReference type="CDD" id="cd00130">
    <property type="entry name" value="PAS"/>
    <property type="match status" value="1"/>
</dbReference>